<feature type="signal peptide" evidence="1">
    <location>
        <begin position="1"/>
        <end position="19"/>
    </location>
</feature>
<organism evidence="2 3">
    <name type="scientific">Skeletonema marinoi</name>
    <dbReference type="NCBI Taxonomy" id="267567"/>
    <lineage>
        <taxon>Eukaryota</taxon>
        <taxon>Sar</taxon>
        <taxon>Stramenopiles</taxon>
        <taxon>Ochrophyta</taxon>
        <taxon>Bacillariophyta</taxon>
        <taxon>Coscinodiscophyceae</taxon>
        <taxon>Thalassiosirophycidae</taxon>
        <taxon>Thalassiosirales</taxon>
        <taxon>Skeletonemataceae</taxon>
        <taxon>Skeletonema</taxon>
        <taxon>Skeletonema marinoi-dohrnii complex</taxon>
    </lineage>
</organism>
<evidence type="ECO:0000313" key="2">
    <source>
        <dbReference type="EMBL" id="KAK1739045.1"/>
    </source>
</evidence>
<keyword evidence="3" id="KW-1185">Reference proteome</keyword>
<dbReference type="EMBL" id="JATAAI010000019">
    <property type="protein sequence ID" value="KAK1739045.1"/>
    <property type="molecule type" value="Genomic_DNA"/>
</dbReference>
<evidence type="ECO:0000256" key="1">
    <source>
        <dbReference type="SAM" id="SignalP"/>
    </source>
</evidence>
<protein>
    <submittedName>
        <fullName evidence="2">Uncharacterized protein</fullName>
    </submittedName>
</protein>
<reference evidence="2" key="1">
    <citation type="submission" date="2023-06" db="EMBL/GenBank/DDBJ databases">
        <title>Survivors Of The Sea: Transcriptome response of Skeletonema marinoi to long-term dormancy.</title>
        <authorList>
            <person name="Pinder M.I.M."/>
            <person name="Kourtchenko O."/>
            <person name="Robertson E.K."/>
            <person name="Larsson T."/>
            <person name="Maumus F."/>
            <person name="Osuna-Cruz C.M."/>
            <person name="Vancaester E."/>
            <person name="Stenow R."/>
            <person name="Vandepoele K."/>
            <person name="Ploug H."/>
            <person name="Bruchert V."/>
            <person name="Godhe A."/>
            <person name="Topel M."/>
        </authorList>
    </citation>
    <scope>NUCLEOTIDE SEQUENCE</scope>
    <source>
        <strain evidence="2">R05AC</strain>
    </source>
</reference>
<evidence type="ECO:0000313" key="3">
    <source>
        <dbReference type="Proteomes" id="UP001224775"/>
    </source>
</evidence>
<sequence>FLLCAWALGCLFAVAVVDTLYPQAGLSPLIFKNKRYGDMESRDNNYYDVRAQDVKLEDITSSAHNAEILRGLR</sequence>
<accession>A0AAD8Y4L8</accession>
<feature type="chain" id="PRO_5042085544" evidence="1">
    <location>
        <begin position="20"/>
        <end position="73"/>
    </location>
</feature>
<proteinExistence type="predicted"/>
<feature type="non-terminal residue" evidence="2">
    <location>
        <position position="73"/>
    </location>
</feature>
<dbReference type="Proteomes" id="UP001224775">
    <property type="component" value="Unassembled WGS sequence"/>
</dbReference>
<comment type="caution">
    <text evidence="2">The sequence shown here is derived from an EMBL/GenBank/DDBJ whole genome shotgun (WGS) entry which is preliminary data.</text>
</comment>
<gene>
    <name evidence="2" type="ORF">QTG54_010361</name>
</gene>
<name>A0AAD8Y4L8_9STRA</name>
<dbReference type="AlphaFoldDB" id="A0AAD8Y4L8"/>
<feature type="non-terminal residue" evidence="2">
    <location>
        <position position="1"/>
    </location>
</feature>
<keyword evidence="1" id="KW-0732">Signal</keyword>